<protein>
    <submittedName>
        <fullName evidence="2">Uncharacterized protein</fullName>
    </submittedName>
</protein>
<feature type="compositionally biased region" description="Acidic residues" evidence="1">
    <location>
        <begin position="27"/>
        <end position="36"/>
    </location>
</feature>
<feature type="region of interest" description="Disordered" evidence="1">
    <location>
        <begin position="132"/>
        <end position="152"/>
    </location>
</feature>
<accession>A0ABU2FIQ1</accession>
<dbReference type="Gene3D" id="6.20.10.20">
    <property type="match status" value="1"/>
</dbReference>
<evidence type="ECO:0000256" key="1">
    <source>
        <dbReference type="SAM" id="MobiDB-lite"/>
    </source>
</evidence>
<reference evidence="2 3" key="1">
    <citation type="submission" date="2022-06" db="EMBL/GenBank/DDBJ databases">
        <title>Halomicroarcula sp. a new haloarchaeum isolate from saline soil.</title>
        <authorList>
            <person name="Strakova D."/>
            <person name="Galisteo C."/>
            <person name="Sanchez-Porro C."/>
            <person name="Ventosa A."/>
        </authorList>
    </citation>
    <scope>NUCLEOTIDE SEQUENCE [LARGE SCALE GENOMIC DNA]</scope>
    <source>
        <strain evidence="2 3">S3CR25-11</strain>
    </source>
</reference>
<sequence>MADASGPSGGGYDFVRDSTSPPPNPTEGDEWYQPDENDAKTYNEGSGEWEDMKISDHTQLTNVDPASHHDPVTVNAPITRNAQLLALAYSDGLTLDGSDQLAVDLGSGLAIDGNGRVYIPADYVTASELSNHASDGDAHHSKPSQTQNAGIGTSTYDIAYGSGLRMDDGWQNHIVNCVVTGTVAGSSSANEWDAEFIDVTGSVLATINEGNSSTSLTGFVSEVRWNNRDSVGPESFTASAELVDGGGHSHSI</sequence>
<proteinExistence type="predicted"/>
<feature type="region of interest" description="Disordered" evidence="1">
    <location>
        <begin position="1"/>
        <end position="46"/>
    </location>
</feature>
<dbReference type="EMBL" id="JAMQOS010000001">
    <property type="protein sequence ID" value="MDS0280635.1"/>
    <property type="molecule type" value="Genomic_DNA"/>
</dbReference>
<name>A0ABU2FIQ1_9EURY</name>
<gene>
    <name evidence="2" type="ORF">NDI86_00780</name>
</gene>
<comment type="caution">
    <text evidence="2">The sequence shown here is derived from an EMBL/GenBank/DDBJ whole genome shotgun (WGS) entry which is preliminary data.</text>
</comment>
<feature type="compositionally biased region" description="Polar residues" evidence="1">
    <location>
        <begin position="143"/>
        <end position="152"/>
    </location>
</feature>
<evidence type="ECO:0000313" key="2">
    <source>
        <dbReference type="EMBL" id="MDS0280635.1"/>
    </source>
</evidence>
<dbReference type="Proteomes" id="UP001268864">
    <property type="component" value="Unassembled WGS sequence"/>
</dbReference>
<dbReference type="RefSeq" id="WP_310898482.1">
    <property type="nucleotide sequence ID" value="NZ_JAMQOS010000001.1"/>
</dbReference>
<evidence type="ECO:0000313" key="3">
    <source>
        <dbReference type="Proteomes" id="UP001268864"/>
    </source>
</evidence>
<keyword evidence="3" id="KW-1185">Reference proteome</keyword>
<organism evidence="2 3">
    <name type="scientific">Haloarcula onubensis</name>
    <dbReference type="NCBI Taxonomy" id="2950539"/>
    <lineage>
        <taxon>Archaea</taxon>
        <taxon>Methanobacteriati</taxon>
        <taxon>Methanobacteriota</taxon>
        <taxon>Stenosarchaea group</taxon>
        <taxon>Halobacteria</taxon>
        <taxon>Halobacteriales</taxon>
        <taxon>Haloarculaceae</taxon>
        <taxon>Haloarcula</taxon>
    </lineage>
</organism>